<dbReference type="Proteomes" id="UP001564657">
    <property type="component" value="Unassembled WGS sequence"/>
</dbReference>
<evidence type="ECO:0000313" key="3">
    <source>
        <dbReference type="Proteomes" id="UP001564657"/>
    </source>
</evidence>
<protein>
    <submittedName>
        <fullName evidence="2">PhBC6A51 family helix-turn-helix protein</fullName>
    </submittedName>
</protein>
<gene>
    <name evidence="2" type="ORF">AB8U03_13505</name>
</gene>
<evidence type="ECO:0000313" key="2">
    <source>
        <dbReference type="EMBL" id="MEY8001192.1"/>
    </source>
</evidence>
<accession>A0ABV4BSI3</accession>
<dbReference type="InterPro" id="IPR024978">
    <property type="entry name" value="Homeodomain_phBC6A51-type"/>
</dbReference>
<organism evidence="2 3">
    <name type="scientific">Clostridium moutaii</name>
    <dbReference type="NCBI Taxonomy" id="3240932"/>
    <lineage>
        <taxon>Bacteria</taxon>
        <taxon>Bacillati</taxon>
        <taxon>Bacillota</taxon>
        <taxon>Clostridia</taxon>
        <taxon>Eubacteriales</taxon>
        <taxon>Clostridiaceae</taxon>
        <taxon>Clostridium</taxon>
    </lineage>
</organism>
<keyword evidence="3" id="KW-1185">Reference proteome</keyword>
<feature type="domain" description="Homeodomain phBC6A51-type" evidence="1">
    <location>
        <begin position="2"/>
        <end position="89"/>
    </location>
</feature>
<comment type="caution">
    <text evidence="2">The sequence shown here is derived from an EMBL/GenBank/DDBJ whole genome shotgun (WGS) entry which is preliminary data.</text>
</comment>
<reference evidence="2 3" key="1">
    <citation type="submission" date="2024-08" db="EMBL/GenBank/DDBJ databases">
        <title>Clostridium lapicellarii sp. nov., and Clostridium renhuaiense sp. nov., two species isolated from the mud in a fermentation cellar used for producing sauce-flavour Chinese liquors.</title>
        <authorList>
            <person name="Yang F."/>
            <person name="Wang H."/>
            <person name="Chen L.Q."/>
            <person name="Zhou N."/>
            <person name="Lu J.J."/>
            <person name="Pu X.X."/>
            <person name="Wan B."/>
            <person name="Wang L."/>
            <person name="Liu S.J."/>
        </authorList>
    </citation>
    <scope>NUCLEOTIDE SEQUENCE [LARGE SCALE GENOMIC DNA]</scope>
    <source>
        <strain evidence="2 3">MT-5</strain>
    </source>
</reference>
<dbReference type="Gene3D" id="1.10.10.60">
    <property type="entry name" value="Homeodomain-like"/>
    <property type="match status" value="1"/>
</dbReference>
<dbReference type="Pfam" id="PF13022">
    <property type="entry name" value="HTH_Tnp_1_2"/>
    <property type="match status" value="1"/>
</dbReference>
<dbReference type="RefSeq" id="WP_369705086.1">
    <property type="nucleotide sequence ID" value="NZ_JBGEWD010000014.1"/>
</dbReference>
<dbReference type="EMBL" id="JBGEWD010000014">
    <property type="protein sequence ID" value="MEY8001192.1"/>
    <property type="molecule type" value="Genomic_DNA"/>
</dbReference>
<proteinExistence type="predicted"/>
<sequence length="128" mass="14810">MLSKKQLKCIKLMVESEFNQKQISEEIKVSEQTICKWKQNEEFKVEYDKHVKESVDYTSKDAARTMKKLLKARSEIVRFYAAKDILDRTGLKPVDKVEHSGNVAVNNPYKDLTTEELKKLAALDDKDG</sequence>
<name>A0ABV4BSI3_9CLOT</name>
<evidence type="ECO:0000259" key="1">
    <source>
        <dbReference type="Pfam" id="PF13022"/>
    </source>
</evidence>